<name>A0A369AM25_9FIRM</name>
<organism evidence="1 2">
    <name type="scientific">Anaerobacterium chartisolvens</name>
    <dbReference type="NCBI Taxonomy" id="1297424"/>
    <lineage>
        <taxon>Bacteria</taxon>
        <taxon>Bacillati</taxon>
        <taxon>Bacillota</taxon>
        <taxon>Clostridia</taxon>
        <taxon>Eubacteriales</taxon>
        <taxon>Oscillospiraceae</taxon>
        <taxon>Anaerobacterium</taxon>
    </lineage>
</organism>
<keyword evidence="2" id="KW-1185">Reference proteome</keyword>
<evidence type="ECO:0000313" key="1">
    <source>
        <dbReference type="EMBL" id="RCX10442.1"/>
    </source>
</evidence>
<gene>
    <name evidence="1" type="ORF">DFR58_12934</name>
</gene>
<proteinExistence type="predicted"/>
<reference evidence="1 2" key="1">
    <citation type="submission" date="2018-07" db="EMBL/GenBank/DDBJ databases">
        <title>Genomic Encyclopedia of Type Strains, Phase IV (KMG-IV): sequencing the most valuable type-strain genomes for metagenomic binning, comparative biology and taxonomic classification.</title>
        <authorList>
            <person name="Goeker M."/>
        </authorList>
    </citation>
    <scope>NUCLEOTIDE SEQUENCE [LARGE SCALE GENOMIC DNA]</scope>
    <source>
        <strain evidence="1 2">DSM 27016</strain>
    </source>
</reference>
<protein>
    <submittedName>
        <fullName evidence="1">Uncharacterized protein</fullName>
    </submittedName>
</protein>
<accession>A0A369AM25</accession>
<dbReference type="Proteomes" id="UP000253034">
    <property type="component" value="Unassembled WGS sequence"/>
</dbReference>
<dbReference type="AlphaFoldDB" id="A0A369AM25"/>
<dbReference type="EMBL" id="QPJT01000029">
    <property type="protein sequence ID" value="RCX10442.1"/>
    <property type="molecule type" value="Genomic_DNA"/>
</dbReference>
<comment type="caution">
    <text evidence="1">The sequence shown here is derived from an EMBL/GenBank/DDBJ whole genome shotgun (WGS) entry which is preliminary data.</text>
</comment>
<sequence>MGSIMLAAVVITAAFVAGKFAGKTVMNGVRILAVVLGILALARNWDSTVVLLERFINELLPYLWGKAVSFVNWAIRNAVDISNDAVKEITK</sequence>
<dbReference type="RefSeq" id="WP_114299487.1">
    <property type="nucleotide sequence ID" value="NZ_QPJT01000029.1"/>
</dbReference>
<evidence type="ECO:0000313" key="2">
    <source>
        <dbReference type="Proteomes" id="UP000253034"/>
    </source>
</evidence>